<evidence type="ECO:0000313" key="2">
    <source>
        <dbReference type="Proteomes" id="UP000238949"/>
    </source>
</evidence>
<reference evidence="2" key="1">
    <citation type="journal article" date="2020" name="Int. J. Syst. Evol. Microbiol.">
        <title>Alteromonas alba sp. nov., a marine bacterium isolated from the seawater of the West Pacific Ocean.</title>
        <authorList>
            <person name="Sun C."/>
            <person name="Wu Y.-H."/>
            <person name="Xamxidin M."/>
            <person name="Cheng H."/>
            <person name="Xu X.-W."/>
        </authorList>
    </citation>
    <scope>NUCLEOTIDE SEQUENCE [LARGE SCALE GENOMIC DNA]</scope>
    <source>
        <strain evidence="2">190</strain>
    </source>
</reference>
<comment type="caution">
    <text evidence="1">The sequence shown here is derived from an EMBL/GenBank/DDBJ whole genome shotgun (WGS) entry which is preliminary data.</text>
</comment>
<accession>A0A2S9VEL7</accession>
<dbReference type="EMBL" id="PVNP01000030">
    <property type="protein sequence ID" value="PRO74898.1"/>
    <property type="molecule type" value="Genomic_DNA"/>
</dbReference>
<proteinExistence type="predicted"/>
<dbReference type="Pfam" id="PF06074">
    <property type="entry name" value="Portal_Mu"/>
    <property type="match status" value="1"/>
</dbReference>
<sequence>MDMADKVINKKNALTGTEVIDNLLDRQLVDLLNELPDPDVILRKAGIDYAVYNEILADAHVIGEVRPLRAGLLGFKHEIKAGDDSPQADAARELCENIFTRQPNSAMRWPDITWSIGLAPLVGRRVHHVKWQVLDGKLVPEKLFDISTESYAFNADGELLIRTIRQPEGEPPEPYRWLVTRHMPTRQNPYGLALLSCCFWPWMFKNGGMKFFVKFCEKYGVPWPIGKYPQGTDDKGIAALVERLQSMLEDAVAAIPEDVDLSLLETKTSGELPQERLVNLCNREMSKALTSQSLSTEIIDGGSRAAAETHAQRTVENLKADRTLVADTYNELFKMITEVNFGPNVEAPKYKYVDKKELNTGDVNFFKQASTLVPVRREDIYKRLELSEPTDGEDVVFTGNQQRENTPGEQAQFSKAEDEWTEQDIAIEQIINQVKQAIDSGDTLEEVLANIVSSYADLDTEALRNVVTQELEGDFGRGMVSES</sequence>
<keyword evidence="2" id="KW-1185">Reference proteome</keyword>
<dbReference type="AlphaFoldDB" id="A0A2S9VEL7"/>
<dbReference type="OrthoDB" id="9797300at2"/>
<evidence type="ECO:0008006" key="3">
    <source>
        <dbReference type="Google" id="ProtNLM"/>
    </source>
</evidence>
<dbReference type="InterPro" id="IPR009279">
    <property type="entry name" value="Portal_Mu"/>
</dbReference>
<dbReference type="Proteomes" id="UP000238949">
    <property type="component" value="Unassembled WGS sequence"/>
</dbReference>
<gene>
    <name evidence="1" type="ORF">C6Y40_03645</name>
</gene>
<name>A0A2S9VEL7_9ALTE</name>
<evidence type="ECO:0000313" key="1">
    <source>
        <dbReference type="EMBL" id="PRO74898.1"/>
    </source>
</evidence>
<organism evidence="1 2">
    <name type="scientific">Alteromonas alba</name>
    <dbReference type="NCBI Taxonomy" id="2079529"/>
    <lineage>
        <taxon>Bacteria</taxon>
        <taxon>Pseudomonadati</taxon>
        <taxon>Pseudomonadota</taxon>
        <taxon>Gammaproteobacteria</taxon>
        <taxon>Alteromonadales</taxon>
        <taxon>Alteromonadaceae</taxon>
        <taxon>Alteromonas/Salinimonas group</taxon>
        <taxon>Alteromonas</taxon>
    </lineage>
</organism>
<protein>
    <recommendedName>
        <fullName evidence="3">DUF935 domain-containing protein</fullName>
    </recommendedName>
</protein>